<reference evidence="1 2" key="1">
    <citation type="submission" date="2024-05" db="EMBL/GenBank/DDBJ databases">
        <title>Roseateles sp. 2.12 16S ribosomal RNA gene Genome sequencing and assembly.</title>
        <authorList>
            <person name="Woo H."/>
        </authorList>
    </citation>
    <scope>NUCLEOTIDE SEQUENCE [LARGE SCALE GENOMIC DNA]</scope>
    <source>
        <strain evidence="1 2">2.12</strain>
    </source>
</reference>
<evidence type="ECO:0008006" key="3">
    <source>
        <dbReference type="Google" id="ProtNLM"/>
    </source>
</evidence>
<evidence type="ECO:0000313" key="2">
    <source>
        <dbReference type="Proteomes" id="UP001462640"/>
    </source>
</evidence>
<name>A0ABV0GKL1_9BURK</name>
<dbReference type="EMBL" id="JBDPZC010000016">
    <property type="protein sequence ID" value="MEO3715615.1"/>
    <property type="molecule type" value="Genomic_DNA"/>
</dbReference>
<comment type="caution">
    <text evidence="1">The sequence shown here is derived from an EMBL/GenBank/DDBJ whole genome shotgun (WGS) entry which is preliminary data.</text>
</comment>
<dbReference type="RefSeq" id="WP_347613172.1">
    <property type="nucleotide sequence ID" value="NZ_JBDPZC010000016.1"/>
</dbReference>
<protein>
    <recommendedName>
        <fullName evidence="3">TIGR02444 family protein</fullName>
    </recommendedName>
</protein>
<dbReference type="Proteomes" id="UP001462640">
    <property type="component" value="Unassembled WGS sequence"/>
</dbReference>
<organism evidence="1 2">
    <name type="scientific">Roseateles flavus</name>
    <dbReference type="NCBI Taxonomy" id="3149041"/>
    <lineage>
        <taxon>Bacteria</taxon>
        <taxon>Pseudomonadati</taxon>
        <taxon>Pseudomonadota</taxon>
        <taxon>Betaproteobacteria</taxon>
        <taxon>Burkholderiales</taxon>
        <taxon>Sphaerotilaceae</taxon>
        <taxon>Roseateles</taxon>
    </lineage>
</organism>
<keyword evidence="2" id="KW-1185">Reference proteome</keyword>
<sequence length="168" mass="18935">MPSVLSQSIREQQSCQLSTTAPDVVETRLWLEEHAWLYGVLKSPLNQAPSFRLPDLISASVSAVLDLPDGQQTLFSYLGTQLVLRDPATVRRREAMWRQQYERLQALQRSPANQHPNPKFQLDQFTTAAVALCREADASGQSLLRFARLNMAQRAQHNAQHHAMQASS</sequence>
<gene>
    <name evidence="1" type="ORF">ABDJ40_22815</name>
</gene>
<evidence type="ECO:0000313" key="1">
    <source>
        <dbReference type="EMBL" id="MEO3715615.1"/>
    </source>
</evidence>
<accession>A0ABV0GKL1</accession>
<proteinExistence type="predicted"/>